<keyword evidence="1" id="KW-0732">Signal</keyword>
<accession>A2GGN0</accession>
<dbReference type="KEGG" id="tva:4741318"/>
<dbReference type="VEuPathDB" id="TrichDB:TVAGG3_0196830"/>
<name>A2GGN0_TRIV3</name>
<dbReference type="AlphaFoldDB" id="A2GGN0"/>
<organism evidence="2 3">
    <name type="scientific">Trichomonas vaginalis (strain ATCC PRA-98 / G3)</name>
    <dbReference type="NCBI Taxonomy" id="412133"/>
    <lineage>
        <taxon>Eukaryota</taxon>
        <taxon>Metamonada</taxon>
        <taxon>Parabasalia</taxon>
        <taxon>Trichomonadida</taxon>
        <taxon>Trichomonadidae</taxon>
        <taxon>Trichomonas</taxon>
    </lineage>
</organism>
<evidence type="ECO:0000256" key="1">
    <source>
        <dbReference type="SAM" id="SignalP"/>
    </source>
</evidence>
<feature type="signal peptide" evidence="1">
    <location>
        <begin position="1"/>
        <end position="16"/>
    </location>
</feature>
<proteinExistence type="predicted"/>
<keyword evidence="3" id="KW-1185">Reference proteome</keyword>
<reference evidence="2" key="2">
    <citation type="journal article" date="2007" name="Science">
        <title>Draft genome sequence of the sexually transmitted pathogen Trichomonas vaginalis.</title>
        <authorList>
            <person name="Carlton J.M."/>
            <person name="Hirt R.P."/>
            <person name="Silva J.C."/>
            <person name="Delcher A.L."/>
            <person name="Schatz M."/>
            <person name="Zhao Q."/>
            <person name="Wortman J.R."/>
            <person name="Bidwell S.L."/>
            <person name="Alsmark U.C.M."/>
            <person name="Besteiro S."/>
            <person name="Sicheritz-Ponten T."/>
            <person name="Noel C.J."/>
            <person name="Dacks J.B."/>
            <person name="Foster P.G."/>
            <person name="Simillion C."/>
            <person name="Van de Peer Y."/>
            <person name="Miranda-Saavedra D."/>
            <person name="Barton G.J."/>
            <person name="Westrop G.D."/>
            <person name="Mueller S."/>
            <person name="Dessi D."/>
            <person name="Fiori P.L."/>
            <person name="Ren Q."/>
            <person name="Paulsen I."/>
            <person name="Zhang H."/>
            <person name="Bastida-Corcuera F.D."/>
            <person name="Simoes-Barbosa A."/>
            <person name="Brown M.T."/>
            <person name="Hayes R.D."/>
            <person name="Mukherjee M."/>
            <person name="Okumura C.Y."/>
            <person name="Schneider R."/>
            <person name="Smith A.J."/>
            <person name="Vanacova S."/>
            <person name="Villalvazo M."/>
            <person name="Haas B.J."/>
            <person name="Pertea M."/>
            <person name="Feldblyum T.V."/>
            <person name="Utterback T.R."/>
            <person name="Shu C.L."/>
            <person name="Osoegawa K."/>
            <person name="de Jong P.J."/>
            <person name="Hrdy I."/>
            <person name="Horvathova L."/>
            <person name="Zubacova Z."/>
            <person name="Dolezal P."/>
            <person name="Malik S.B."/>
            <person name="Logsdon J.M. Jr."/>
            <person name="Henze K."/>
            <person name="Gupta A."/>
            <person name="Wang C.C."/>
            <person name="Dunne R.L."/>
            <person name="Upcroft J.A."/>
            <person name="Upcroft P."/>
            <person name="White O."/>
            <person name="Salzberg S.L."/>
            <person name="Tang P."/>
            <person name="Chiu C.-H."/>
            <person name="Lee Y.-S."/>
            <person name="Embley T.M."/>
            <person name="Coombs G.H."/>
            <person name="Mottram J.C."/>
            <person name="Tachezy J."/>
            <person name="Fraser-Liggett C.M."/>
            <person name="Johnson P.J."/>
        </authorList>
    </citation>
    <scope>NUCLEOTIDE SEQUENCE [LARGE SCALE GENOMIC DNA]</scope>
    <source>
        <strain evidence="2">G3</strain>
    </source>
</reference>
<dbReference type="RefSeq" id="XP_001296616.1">
    <property type="nucleotide sequence ID" value="XM_001296615.1"/>
</dbReference>
<dbReference type="EMBL" id="DS115790">
    <property type="protein sequence ID" value="EAX83686.1"/>
    <property type="molecule type" value="Genomic_DNA"/>
</dbReference>
<evidence type="ECO:0000313" key="3">
    <source>
        <dbReference type="Proteomes" id="UP000001542"/>
    </source>
</evidence>
<evidence type="ECO:0000313" key="2">
    <source>
        <dbReference type="EMBL" id="EAX83686.1"/>
    </source>
</evidence>
<gene>
    <name evidence="2" type="ORF">TVAG_229700</name>
</gene>
<sequence>MLSFFFLVFRVLSAESFSIKYENDYGYANSFDLIYTKNGIDYTTSQSGWAIAYRFYNNDTPGNKMDIQRNDNGVHKDGDITISLTSKEEPGPGFLTLNTGKYWK</sequence>
<reference evidence="2" key="1">
    <citation type="submission" date="2006-10" db="EMBL/GenBank/DDBJ databases">
        <authorList>
            <person name="Amadeo P."/>
            <person name="Zhao Q."/>
            <person name="Wortman J."/>
            <person name="Fraser-Liggett C."/>
            <person name="Carlton J."/>
        </authorList>
    </citation>
    <scope>NUCLEOTIDE SEQUENCE</scope>
    <source>
        <strain evidence="2">G3</strain>
    </source>
</reference>
<dbReference type="InParanoid" id="A2GGN0"/>
<dbReference type="Proteomes" id="UP000001542">
    <property type="component" value="Unassembled WGS sequence"/>
</dbReference>
<protein>
    <submittedName>
        <fullName evidence="2">Uncharacterized protein</fullName>
    </submittedName>
</protein>
<feature type="chain" id="PRO_5002643914" evidence="1">
    <location>
        <begin position="17"/>
        <end position="104"/>
    </location>
</feature>
<dbReference type="VEuPathDB" id="TrichDB:TVAG_229700"/>